<gene>
    <name evidence="2" type="ORF">PG996_006298</name>
</gene>
<name>A0ABR1VRZ0_9PEZI</name>
<proteinExistence type="predicted"/>
<evidence type="ECO:0000313" key="3">
    <source>
        <dbReference type="Proteomes" id="UP001446871"/>
    </source>
</evidence>
<sequence length="102" mass="11121">MCTVIIDRYRCKHCGRAVWPATFREPSWVACREKDNYSQHCVNYDPTFSDHYEHECIPGSNRCKGGSSKSGGGGGSSSKSKSGGGGSSGDFSFAQMHYSARK</sequence>
<evidence type="ECO:0000313" key="2">
    <source>
        <dbReference type="EMBL" id="KAK8072950.1"/>
    </source>
</evidence>
<protein>
    <submittedName>
        <fullName evidence="2">Uncharacterized protein</fullName>
    </submittedName>
</protein>
<dbReference type="EMBL" id="JAQQWM010000003">
    <property type="protein sequence ID" value="KAK8072950.1"/>
    <property type="molecule type" value="Genomic_DNA"/>
</dbReference>
<accession>A0ABR1VRZ0</accession>
<feature type="compositionally biased region" description="Gly residues" evidence="1">
    <location>
        <begin position="68"/>
        <end position="88"/>
    </location>
</feature>
<keyword evidence="3" id="KW-1185">Reference proteome</keyword>
<dbReference type="Proteomes" id="UP001446871">
    <property type="component" value="Unassembled WGS sequence"/>
</dbReference>
<evidence type="ECO:0000256" key="1">
    <source>
        <dbReference type="SAM" id="MobiDB-lite"/>
    </source>
</evidence>
<feature type="region of interest" description="Disordered" evidence="1">
    <location>
        <begin position="64"/>
        <end position="102"/>
    </location>
</feature>
<organism evidence="2 3">
    <name type="scientific">Apiospora saccharicola</name>
    <dbReference type="NCBI Taxonomy" id="335842"/>
    <lineage>
        <taxon>Eukaryota</taxon>
        <taxon>Fungi</taxon>
        <taxon>Dikarya</taxon>
        <taxon>Ascomycota</taxon>
        <taxon>Pezizomycotina</taxon>
        <taxon>Sordariomycetes</taxon>
        <taxon>Xylariomycetidae</taxon>
        <taxon>Amphisphaeriales</taxon>
        <taxon>Apiosporaceae</taxon>
        <taxon>Apiospora</taxon>
    </lineage>
</organism>
<comment type="caution">
    <text evidence="2">The sequence shown here is derived from an EMBL/GenBank/DDBJ whole genome shotgun (WGS) entry which is preliminary data.</text>
</comment>
<reference evidence="2 3" key="1">
    <citation type="submission" date="2023-01" db="EMBL/GenBank/DDBJ databases">
        <title>Analysis of 21 Apiospora genomes using comparative genomics revels a genus with tremendous synthesis potential of carbohydrate active enzymes and secondary metabolites.</title>
        <authorList>
            <person name="Sorensen T."/>
        </authorList>
    </citation>
    <scope>NUCLEOTIDE SEQUENCE [LARGE SCALE GENOMIC DNA]</scope>
    <source>
        <strain evidence="2 3">CBS 83171</strain>
    </source>
</reference>